<dbReference type="GO" id="GO:0022857">
    <property type="term" value="F:transmembrane transporter activity"/>
    <property type="evidence" value="ECO:0007669"/>
    <property type="project" value="InterPro"/>
</dbReference>
<dbReference type="PANTHER" id="PTHR48021">
    <property type="match status" value="1"/>
</dbReference>
<gene>
    <name evidence="9" type="ORF">IFM89_015878</name>
</gene>
<dbReference type="InterPro" id="IPR005828">
    <property type="entry name" value="MFS_sugar_transport-like"/>
</dbReference>
<evidence type="ECO:0000256" key="8">
    <source>
        <dbReference type="SAM" id="Phobius"/>
    </source>
</evidence>
<evidence type="ECO:0000256" key="5">
    <source>
        <dbReference type="ARBA" id="ARBA00022989"/>
    </source>
</evidence>
<keyword evidence="3" id="KW-0762">Sugar transport</keyword>
<dbReference type="InterPro" id="IPR003663">
    <property type="entry name" value="Sugar/inositol_transpt"/>
</dbReference>
<dbReference type="SUPFAM" id="SSF103473">
    <property type="entry name" value="MFS general substrate transporter"/>
    <property type="match status" value="1"/>
</dbReference>
<keyword evidence="3" id="KW-0813">Transport</keyword>
<dbReference type="InterPro" id="IPR050549">
    <property type="entry name" value="MFS_Trehalose_Transporter"/>
</dbReference>
<comment type="similarity">
    <text evidence="2">Belongs to the major facilitator superfamily. Sugar transporter (TC 2.A.1.1) family.</text>
</comment>
<feature type="compositionally biased region" description="Low complexity" evidence="7">
    <location>
        <begin position="705"/>
        <end position="725"/>
    </location>
</feature>
<feature type="transmembrane region" description="Helical" evidence="8">
    <location>
        <begin position="171"/>
        <end position="204"/>
    </location>
</feature>
<evidence type="ECO:0000256" key="4">
    <source>
        <dbReference type="ARBA" id="ARBA00022692"/>
    </source>
</evidence>
<evidence type="ECO:0000256" key="6">
    <source>
        <dbReference type="ARBA" id="ARBA00023136"/>
    </source>
</evidence>
<dbReference type="AlphaFoldDB" id="A0A835HW23"/>
<reference evidence="9 10" key="1">
    <citation type="submission" date="2020-10" db="EMBL/GenBank/DDBJ databases">
        <title>The Coptis chinensis genome and diversification of protoberbering-type alkaloids.</title>
        <authorList>
            <person name="Wang B."/>
            <person name="Shu S."/>
            <person name="Song C."/>
            <person name="Liu Y."/>
        </authorList>
    </citation>
    <scope>NUCLEOTIDE SEQUENCE [LARGE SCALE GENOMIC DNA]</scope>
    <source>
        <strain evidence="9">HL-2020</strain>
        <tissue evidence="9">Leaf</tissue>
    </source>
</reference>
<dbReference type="EMBL" id="JADFTS010000005">
    <property type="protein sequence ID" value="KAF9605262.1"/>
    <property type="molecule type" value="Genomic_DNA"/>
</dbReference>
<evidence type="ECO:0000256" key="3">
    <source>
        <dbReference type="ARBA" id="ARBA00022597"/>
    </source>
</evidence>
<name>A0A835HW23_9MAGN</name>
<dbReference type="GO" id="GO:0016020">
    <property type="term" value="C:membrane"/>
    <property type="evidence" value="ECO:0007669"/>
    <property type="project" value="UniProtKB-SubCell"/>
</dbReference>
<comment type="subcellular location">
    <subcellularLocation>
        <location evidence="1">Membrane</location>
        <topology evidence="1">Multi-pass membrane protein</topology>
    </subcellularLocation>
</comment>
<evidence type="ECO:0000256" key="7">
    <source>
        <dbReference type="SAM" id="MobiDB-lite"/>
    </source>
</evidence>
<dbReference type="Gene3D" id="1.20.1250.20">
    <property type="entry name" value="MFS general substrate transporter like domains"/>
    <property type="match status" value="1"/>
</dbReference>
<feature type="transmembrane region" description="Helical" evidence="8">
    <location>
        <begin position="565"/>
        <end position="589"/>
    </location>
</feature>
<dbReference type="InterPro" id="IPR036259">
    <property type="entry name" value="MFS_trans_sf"/>
</dbReference>
<dbReference type="OrthoDB" id="1929005at2759"/>
<proteinExistence type="inferred from homology"/>
<feature type="transmembrane region" description="Helical" evidence="8">
    <location>
        <begin position="504"/>
        <end position="524"/>
    </location>
</feature>
<feature type="transmembrane region" description="Helical" evidence="8">
    <location>
        <begin position="469"/>
        <end position="492"/>
    </location>
</feature>
<evidence type="ECO:0000313" key="10">
    <source>
        <dbReference type="Proteomes" id="UP000631114"/>
    </source>
</evidence>
<feature type="transmembrane region" description="Helical" evidence="8">
    <location>
        <begin position="531"/>
        <end position="553"/>
    </location>
</feature>
<feature type="compositionally biased region" description="Polar residues" evidence="7">
    <location>
        <begin position="694"/>
        <end position="704"/>
    </location>
</feature>
<feature type="transmembrane region" description="Helical" evidence="8">
    <location>
        <begin position="86"/>
        <end position="104"/>
    </location>
</feature>
<comment type="caution">
    <text evidence="9">The sequence shown here is derived from an EMBL/GenBank/DDBJ whole genome shotgun (WGS) entry which is preliminary data.</text>
</comment>
<evidence type="ECO:0000313" key="9">
    <source>
        <dbReference type="EMBL" id="KAF9605262.1"/>
    </source>
</evidence>
<dbReference type="Proteomes" id="UP000631114">
    <property type="component" value="Unassembled WGS sequence"/>
</dbReference>
<feature type="region of interest" description="Disordered" evidence="7">
    <location>
        <begin position="692"/>
        <end position="742"/>
    </location>
</feature>
<sequence>MAADKDVEQGDNRLEAEIREPLIQERKIEPHEEDGIEKESKGSDWMVYLSTFVVVWGSFAFGSCAGYSSPTQAAIRGDLNLSLGEALRTAFTFCVAGWLSIYFAKHFDDNGTIMYLGEEKSSEKRSAAMGREKKKTIGEAEAISVSGYSLEYGVCDAGSSSPDLTHGSPQLYWLCIVRLAYGVFFVVSSAVAGLAVCCCLPFYFAIDIIFKDREESGNVAGTSADKQKIEENGVPVKALLPLAQWNVVKAQYDAYVHSLHAELDAAEAARDAAVEAAKAAVAALDASHSHLIMAQIALDETEGKVKVVQGEVTNLGGVPLADSLLFLQGTLALDIGRLATGYGMGVFSYVEKVYDDMYMPITSSTAHDMLRSVFVIYNRDGSTMEDSGSNWIDPMHYSACWSIFHSRISKMAGKNWTLKEFEVALQKLRGKDADITVEAAEIQDYIDTLERLPKSGMLDLFQRRYLRSVMIGVGLMVCQQFGGINGICFYTSEIFASAGFPSNIGTITYACLQVVVTAIGASLIDRAGRRVLLLTSGTGLVVGCLIAALSFYLKSHELSLEAVPALAATGILVYIGSFSIGMGAVPWVVMSEIFPINVKGAAGSLATLVNWFGSWLCSFTFNYLMSWSSYGGICVAYSNSNQGGSPSFFRRVHHQLLDTPSHQAFRFQRQFYGLAACLYSSEWKMQRRAEALGVSSNNNSSRQKTAPTTQQQQQQQPTQTAAAAADNTYSSRQKAAPSTAQQ</sequence>
<feature type="transmembrane region" description="Helical" evidence="8">
    <location>
        <begin position="45"/>
        <end position="65"/>
    </location>
</feature>
<evidence type="ECO:0008006" key="11">
    <source>
        <dbReference type="Google" id="ProtNLM"/>
    </source>
</evidence>
<feature type="transmembrane region" description="Helical" evidence="8">
    <location>
        <begin position="601"/>
        <end position="625"/>
    </location>
</feature>
<organism evidence="9 10">
    <name type="scientific">Coptis chinensis</name>
    <dbReference type="NCBI Taxonomy" id="261450"/>
    <lineage>
        <taxon>Eukaryota</taxon>
        <taxon>Viridiplantae</taxon>
        <taxon>Streptophyta</taxon>
        <taxon>Embryophyta</taxon>
        <taxon>Tracheophyta</taxon>
        <taxon>Spermatophyta</taxon>
        <taxon>Magnoliopsida</taxon>
        <taxon>Ranunculales</taxon>
        <taxon>Ranunculaceae</taxon>
        <taxon>Coptidoideae</taxon>
        <taxon>Coptis</taxon>
    </lineage>
</organism>
<accession>A0A835HW23</accession>
<keyword evidence="4 8" id="KW-0812">Transmembrane</keyword>
<keyword evidence="5 8" id="KW-1133">Transmembrane helix</keyword>
<feature type="compositionally biased region" description="Polar residues" evidence="7">
    <location>
        <begin position="727"/>
        <end position="742"/>
    </location>
</feature>
<dbReference type="Pfam" id="PF00083">
    <property type="entry name" value="Sugar_tr"/>
    <property type="match status" value="1"/>
</dbReference>
<keyword evidence="10" id="KW-1185">Reference proteome</keyword>
<evidence type="ECO:0000256" key="1">
    <source>
        <dbReference type="ARBA" id="ARBA00004141"/>
    </source>
</evidence>
<dbReference type="PRINTS" id="PR00171">
    <property type="entry name" value="SUGRTRNSPORT"/>
</dbReference>
<dbReference type="PANTHER" id="PTHR48021:SF13">
    <property type="entry name" value="SUGAR TRANSPORTER ERD6-LIKE 7"/>
    <property type="match status" value="1"/>
</dbReference>
<keyword evidence="6 8" id="KW-0472">Membrane</keyword>
<protein>
    <recommendedName>
        <fullName evidence="11">Major facilitator superfamily (MFS) profile domain-containing protein</fullName>
    </recommendedName>
</protein>
<evidence type="ECO:0000256" key="2">
    <source>
        <dbReference type="ARBA" id="ARBA00010992"/>
    </source>
</evidence>